<comment type="caution">
    <text evidence="2">The sequence shown here is derived from an EMBL/GenBank/DDBJ whole genome shotgun (WGS) entry which is preliminary data.</text>
</comment>
<feature type="region of interest" description="Disordered" evidence="1">
    <location>
        <begin position="1"/>
        <end position="27"/>
    </location>
</feature>
<evidence type="ECO:0000313" key="3">
    <source>
        <dbReference type="Proteomes" id="UP001220964"/>
    </source>
</evidence>
<name>A0AAE3NVX6_9RHOB</name>
<accession>A0AAE3NVX6</accession>
<dbReference type="AlphaFoldDB" id="A0AAE3NVX6"/>
<evidence type="ECO:0000256" key="1">
    <source>
        <dbReference type="SAM" id="MobiDB-lite"/>
    </source>
</evidence>
<dbReference type="RefSeq" id="WP_275567763.1">
    <property type="nucleotide sequence ID" value="NZ_JARGYC010000031.1"/>
</dbReference>
<keyword evidence="3" id="KW-1185">Reference proteome</keyword>
<organism evidence="2 3">
    <name type="scientific">Psychromarinibacter sediminicola</name>
    <dbReference type="NCBI Taxonomy" id="3033385"/>
    <lineage>
        <taxon>Bacteria</taxon>
        <taxon>Pseudomonadati</taxon>
        <taxon>Pseudomonadota</taxon>
        <taxon>Alphaproteobacteria</taxon>
        <taxon>Rhodobacterales</taxon>
        <taxon>Paracoccaceae</taxon>
        <taxon>Psychromarinibacter</taxon>
    </lineage>
</organism>
<dbReference type="Proteomes" id="UP001220964">
    <property type="component" value="Unassembled WGS sequence"/>
</dbReference>
<proteinExistence type="predicted"/>
<dbReference type="EMBL" id="JARGYC010000031">
    <property type="protein sequence ID" value="MDF0601622.1"/>
    <property type="molecule type" value="Genomic_DNA"/>
</dbReference>
<gene>
    <name evidence="2" type="ORF">P1J78_12830</name>
</gene>
<evidence type="ECO:0000313" key="2">
    <source>
        <dbReference type="EMBL" id="MDF0601622.1"/>
    </source>
</evidence>
<reference evidence="2" key="1">
    <citation type="submission" date="2023-03" db="EMBL/GenBank/DDBJ databases">
        <title>Multiphase analysis and comparison of six strains from genera Psychromarinibacter, Lutimaribacter, and Maritimibacter, including a novel species: Psychromarinibacter sediminicola sp. nov.</title>
        <authorList>
            <person name="Wang Y.-H."/>
            <person name="Ye M.-Q."/>
            <person name="Du Z.-J."/>
        </authorList>
    </citation>
    <scope>NUCLEOTIDE SEQUENCE</scope>
    <source>
        <strain evidence="2">C21-152</strain>
    </source>
</reference>
<protein>
    <submittedName>
        <fullName evidence="2">Uncharacterized protein</fullName>
    </submittedName>
</protein>
<sequence>MPDEENPPFDFASARAWRPGDPPSSPEARLYRALRQVVAARKSGQEKELTEALDAAESVLSRYEDKG</sequence>